<dbReference type="AlphaFoldDB" id="A0ABD5QU88"/>
<sequence length="115" mass="13210">MTDSSREDERKHNATTREIVSDWLWETHGIGLDGLEEELTDDPGEYSPRVVLQHTREAVESRRDAAQTMVGTESQMPKAAEQYLRGYGDALDLVVAEMRQDEDRKIMRGEDERTD</sequence>
<dbReference type="EMBL" id="JBHSKV010000017">
    <property type="protein sequence ID" value="MFC5135511.1"/>
    <property type="molecule type" value="Genomic_DNA"/>
</dbReference>
<protein>
    <submittedName>
        <fullName evidence="1">Uncharacterized protein</fullName>
    </submittedName>
</protein>
<dbReference type="RefSeq" id="WP_122106604.1">
    <property type="nucleotide sequence ID" value="NZ_JBHSKV010000017.1"/>
</dbReference>
<dbReference type="Proteomes" id="UP001596145">
    <property type="component" value="Unassembled WGS sequence"/>
</dbReference>
<reference evidence="1 2" key="1">
    <citation type="journal article" date="2019" name="Int. J. Syst. Evol. Microbiol.">
        <title>The Global Catalogue of Microorganisms (GCM) 10K type strain sequencing project: providing services to taxonomists for standard genome sequencing and annotation.</title>
        <authorList>
            <consortium name="The Broad Institute Genomics Platform"/>
            <consortium name="The Broad Institute Genome Sequencing Center for Infectious Disease"/>
            <person name="Wu L."/>
            <person name="Ma J."/>
        </authorList>
    </citation>
    <scope>NUCLEOTIDE SEQUENCE [LARGE SCALE GENOMIC DNA]</scope>
    <source>
        <strain evidence="1 2">CGMCC 1.16026</strain>
    </source>
</reference>
<proteinExistence type="predicted"/>
<accession>A0ABD5QU88</accession>
<gene>
    <name evidence="1" type="ORF">ACFPJA_12390</name>
</gene>
<organism evidence="1 2">
    <name type="scientific">Halorubrum glutamatedens</name>
    <dbReference type="NCBI Taxonomy" id="2707018"/>
    <lineage>
        <taxon>Archaea</taxon>
        <taxon>Methanobacteriati</taxon>
        <taxon>Methanobacteriota</taxon>
        <taxon>Stenosarchaea group</taxon>
        <taxon>Halobacteria</taxon>
        <taxon>Halobacteriales</taxon>
        <taxon>Haloferacaceae</taxon>
        <taxon>Halorubrum</taxon>
    </lineage>
</organism>
<evidence type="ECO:0000313" key="2">
    <source>
        <dbReference type="Proteomes" id="UP001596145"/>
    </source>
</evidence>
<comment type="caution">
    <text evidence="1">The sequence shown here is derived from an EMBL/GenBank/DDBJ whole genome shotgun (WGS) entry which is preliminary data.</text>
</comment>
<evidence type="ECO:0000313" key="1">
    <source>
        <dbReference type="EMBL" id="MFC5135511.1"/>
    </source>
</evidence>
<name>A0ABD5QU88_9EURY</name>
<keyword evidence="2" id="KW-1185">Reference proteome</keyword>